<evidence type="ECO:0000256" key="1">
    <source>
        <dbReference type="SAM" id="Phobius"/>
    </source>
</evidence>
<accession>A0AAN9CFE9</accession>
<feature type="chain" id="PRO_5042966840" description="Ig-like domain-containing protein" evidence="2">
    <location>
        <begin position="23"/>
        <end position="492"/>
    </location>
</feature>
<feature type="domain" description="Ig-like" evidence="3">
    <location>
        <begin position="348"/>
        <end position="428"/>
    </location>
</feature>
<comment type="caution">
    <text evidence="4">The sequence shown here is derived from an EMBL/GenBank/DDBJ whole genome shotgun (WGS) entry which is preliminary data.</text>
</comment>
<keyword evidence="2" id="KW-0732">Signal</keyword>
<dbReference type="SMART" id="SM00409">
    <property type="entry name" value="IG"/>
    <property type="match status" value="2"/>
</dbReference>
<evidence type="ECO:0000313" key="5">
    <source>
        <dbReference type="Proteomes" id="UP001364617"/>
    </source>
</evidence>
<dbReference type="EMBL" id="JAYKXH010000020">
    <property type="protein sequence ID" value="KAK7132777.1"/>
    <property type="molecule type" value="Genomic_DNA"/>
</dbReference>
<dbReference type="AlphaFoldDB" id="A0AAN9CFE9"/>
<protein>
    <recommendedName>
        <fullName evidence="3">Ig-like domain-containing protein</fullName>
    </recommendedName>
</protein>
<keyword evidence="1" id="KW-1133">Transmembrane helix</keyword>
<feature type="transmembrane region" description="Helical" evidence="1">
    <location>
        <begin position="457"/>
        <end position="476"/>
    </location>
</feature>
<name>A0AAN9CFE9_9TELE</name>
<evidence type="ECO:0000259" key="3">
    <source>
        <dbReference type="PROSITE" id="PS50835"/>
    </source>
</evidence>
<feature type="domain" description="Ig-like" evidence="3">
    <location>
        <begin position="130"/>
        <end position="224"/>
    </location>
</feature>
<sequence length="492" mass="55363">MTISTCVFSVFFIISMEDLVNGEWHELKSVMEGDDLTLQTGVAELKGEDETMWLFTSGSQTTRIAQMYQSKVSLHKRLADRSQLDQQTGSLTIRNISASESGLYKLELTINDFISRRTFRVDVYAPVPVPFISAASSLSPIHDHDTSQPPEETEDPNRDFCSVLCSARNDRDVSISWYKGSEMMNQTSNPDLNIILSLPLELHYNDSEIYSCTTANPVSNKSVRLHMREICTRHEDLVNGEQHELKTVMEGDVLTLQTGVAELKGEDKTMWLFTSGSQTTRIAQMYQSKVSLHKRLTDRSQLDQQTGSLTIRNISASESGLYKLELTINDFISRRTFRVDVYAPVPVPFISSASSLSPIHDHDFCSALCSVRNDRDMSISWYKGSEMMIQTSNPDLNIILSLPLELHYNDSEIYSCTTANPVSNKSVRLHMREICQHIEHTHIEHEDCLDHCGGTEALIRLVLSGLVGIATVVFLVDHVRICSEKRRAAASV</sequence>
<dbReference type="Gene3D" id="2.60.40.10">
    <property type="entry name" value="Immunoglobulins"/>
    <property type="match status" value="4"/>
</dbReference>
<reference evidence="4 5" key="1">
    <citation type="submission" date="2024-02" db="EMBL/GenBank/DDBJ databases">
        <title>Chromosome-level genome assembly of the Eurasian Minnow (Phoxinus phoxinus).</title>
        <authorList>
            <person name="Oriowo T.O."/>
            <person name="Martin S."/>
            <person name="Stange M."/>
            <person name="Chrysostomakis Y."/>
            <person name="Brown T."/>
            <person name="Winkler S."/>
            <person name="Kukowka S."/>
            <person name="Myers E.W."/>
            <person name="Bohne A."/>
        </authorList>
    </citation>
    <scope>NUCLEOTIDE SEQUENCE [LARGE SCALE GENOMIC DNA]</scope>
    <source>
        <strain evidence="4">ZFMK-TIS-60720</strain>
        <tissue evidence="4">Whole Organism</tissue>
    </source>
</reference>
<evidence type="ECO:0000313" key="4">
    <source>
        <dbReference type="EMBL" id="KAK7132777.1"/>
    </source>
</evidence>
<dbReference type="SUPFAM" id="SSF48726">
    <property type="entry name" value="Immunoglobulin"/>
    <property type="match status" value="4"/>
</dbReference>
<keyword evidence="1" id="KW-0812">Transmembrane</keyword>
<organism evidence="4 5">
    <name type="scientific">Phoxinus phoxinus</name>
    <name type="common">Eurasian minnow</name>
    <dbReference type="NCBI Taxonomy" id="58324"/>
    <lineage>
        <taxon>Eukaryota</taxon>
        <taxon>Metazoa</taxon>
        <taxon>Chordata</taxon>
        <taxon>Craniata</taxon>
        <taxon>Vertebrata</taxon>
        <taxon>Euteleostomi</taxon>
        <taxon>Actinopterygii</taxon>
        <taxon>Neopterygii</taxon>
        <taxon>Teleostei</taxon>
        <taxon>Ostariophysi</taxon>
        <taxon>Cypriniformes</taxon>
        <taxon>Leuciscidae</taxon>
        <taxon>Phoxininae</taxon>
        <taxon>Phoxinus</taxon>
    </lineage>
</organism>
<evidence type="ECO:0000256" key="2">
    <source>
        <dbReference type="SAM" id="SignalP"/>
    </source>
</evidence>
<dbReference type="InterPro" id="IPR007110">
    <property type="entry name" value="Ig-like_dom"/>
</dbReference>
<dbReference type="InterPro" id="IPR003599">
    <property type="entry name" value="Ig_sub"/>
</dbReference>
<feature type="signal peptide" evidence="2">
    <location>
        <begin position="1"/>
        <end position="22"/>
    </location>
</feature>
<keyword evidence="5" id="KW-1185">Reference proteome</keyword>
<dbReference type="PANTHER" id="PTHR21063">
    <property type="entry name" value="LFA-3"/>
    <property type="match status" value="1"/>
</dbReference>
<dbReference type="Proteomes" id="UP001364617">
    <property type="component" value="Unassembled WGS sequence"/>
</dbReference>
<dbReference type="InterPro" id="IPR036179">
    <property type="entry name" value="Ig-like_dom_sf"/>
</dbReference>
<dbReference type="InterPro" id="IPR013783">
    <property type="entry name" value="Ig-like_fold"/>
</dbReference>
<dbReference type="PROSITE" id="PS50835">
    <property type="entry name" value="IG_LIKE"/>
    <property type="match status" value="2"/>
</dbReference>
<proteinExistence type="predicted"/>
<keyword evidence="1" id="KW-0472">Membrane</keyword>
<dbReference type="PANTHER" id="PTHR21063:SF4">
    <property type="entry name" value="CD48 ANTIGEN-RELATED"/>
    <property type="match status" value="1"/>
</dbReference>
<gene>
    <name evidence="4" type="ORF">R3I93_019116</name>
</gene>